<comment type="subcellular location">
    <subcellularLocation>
        <location evidence="1">Nucleus</location>
        <location evidence="1">Nucleolus</location>
    </subcellularLocation>
</comment>
<comment type="caution">
    <text evidence="3">The sequence shown here is derived from an EMBL/GenBank/DDBJ whole genome shotgun (WGS) entry which is preliminary data.</text>
</comment>
<gene>
    <name evidence="3" type="primary">heatr1_0</name>
    <name evidence="3" type="ORF">EYF80_062591</name>
</gene>
<name>A0A4Z2EEX9_9TELE</name>
<keyword evidence="4" id="KW-1185">Reference proteome</keyword>
<dbReference type="InterPro" id="IPR022125">
    <property type="entry name" value="U3snoRNP10_N"/>
</dbReference>
<dbReference type="GO" id="GO:0032040">
    <property type="term" value="C:small-subunit processome"/>
    <property type="evidence" value="ECO:0007669"/>
    <property type="project" value="TreeGrafter"/>
</dbReference>
<proteinExistence type="inferred from homology"/>
<dbReference type="GO" id="GO:0045943">
    <property type="term" value="P:positive regulation of transcription by RNA polymerase I"/>
    <property type="evidence" value="ECO:0007669"/>
    <property type="project" value="TreeGrafter"/>
</dbReference>
<sequence>MVVCQLAVAVPMEAGLVDALAAHVARSLLGDPVLVQEGLGCLVVLLQNQKEGSAGPRAAVSLGAVPALASGLRAVAAAHDVAPLLRYLLPHLVRAALSGSGEEDQLAVLESVLEAVPLTGGLDRTVARCVLSAYLGQAHLSPDAAAAFDRRLLPLVRLLESRCGAALDAVLAAHVTGGGEQRSLYHRFLCLSLSRGKHQLLGDSSLLLSLKHHQPSVREAALQHLVGVITSAQVSLDEVFLKDAVMERLKDDVPEVVTSALKVLEVSVVDRPSPSGSLQLVLLQVLLDVLDPEDVVLSLLALLHSADLSVAESWSVNAPLPVLTEAVRLLSDPRLGQTDAELLQRAGWRLLPLLVVSSCSSSQLLFASCLAHSSIVARHPLTANWAPELDEVMKRSSEPDFLGLANERLVAVMSAGLLSMELFSRRDAVSRLTSYYSGFSK</sequence>
<dbReference type="GO" id="GO:0030686">
    <property type="term" value="C:90S preribosome"/>
    <property type="evidence" value="ECO:0007669"/>
    <property type="project" value="TreeGrafter"/>
</dbReference>
<dbReference type="Proteomes" id="UP000314294">
    <property type="component" value="Unassembled WGS sequence"/>
</dbReference>
<organism evidence="3 4">
    <name type="scientific">Liparis tanakae</name>
    <name type="common">Tanaka's snailfish</name>
    <dbReference type="NCBI Taxonomy" id="230148"/>
    <lineage>
        <taxon>Eukaryota</taxon>
        <taxon>Metazoa</taxon>
        <taxon>Chordata</taxon>
        <taxon>Craniata</taxon>
        <taxon>Vertebrata</taxon>
        <taxon>Euteleostomi</taxon>
        <taxon>Actinopterygii</taxon>
        <taxon>Neopterygii</taxon>
        <taxon>Teleostei</taxon>
        <taxon>Neoteleostei</taxon>
        <taxon>Acanthomorphata</taxon>
        <taxon>Eupercaria</taxon>
        <taxon>Perciformes</taxon>
        <taxon>Cottioidei</taxon>
        <taxon>Cottales</taxon>
        <taxon>Liparidae</taxon>
        <taxon>Liparis</taxon>
    </lineage>
</organism>
<protein>
    <recommendedName>
        <fullName evidence="1">HEAT repeat-containing protein 1</fullName>
    </recommendedName>
</protein>
<accession>A0A4Z2EEX9</accession>
<dbReference type="InterPro" id="IPR040191">
    <property type="entry name" value="UTP10"/>
</dbReference>
<comment type="function">
    <text evidence="1">Involved in nucleolar processing of pre-18S ribosomal RNA.</text>
</comment>
<reference evidence="3 4" key="1">
    <citation type="submission" date="2019-03" db="EMBL/GenBank/DDBJ databases">
        <title>First draft genome of Liparis tanakae, snailfish: a comprehensive survey of snailfish specific genes.</title>
        <authorList>
            <person name="Kim W."/>
            <person name="Song I."/>
            <person name="Jeong J.-H."/>
            <person name="Kim D."/>
            <person name="Kim S."/>
            <person name="Ryu S."/>
            <person name="Song J.Y."/>
            <person name="Lee S.K."/>
        </authorList>
    </citation>
    <scope>NUCLEOTIDE SEQUENCE [LARGE SCALE GENOMIC DNA]</scope>
    <source>
        <tissue evidence="3">Muscle</tissue>
    </source>
</reference>
<dbReference type="PANTHER" id="PTHR13457:SF1">
    <property type="entry name" value="HEAT REPEAT-CONTAINING PROTEIN 1"/>
    <property type="match status" value="1"/>
</dbReference>
<evidence type="ECO:0000256" key="1">
    <source>
        <dbReference type="RuleBase" id="RU367065"/>
    </source>
</evidence>
<feature type="domain" description="U3 small nucleolar RNA-associated protein 10 N-terminal" evidence="2">
    <location>
        <begin position="1"/>
        <end position="92"/>
    </location>
</feature>
<evidence type="ECO:0000313" key="3">
    <source>
        <dbReference type="EMBL" id="TNN27265.1"/>
    </source>
</evidence>
<keyword evidence="1" id="KW-0687">Ribonucleoprotein</keyword>
<dbReference type="InterPro" id="IPR016024">
    <property type="entry name" value="ARM-type_fold"/>
</dbReference>
<dbReference type="SUPFAM" id="SSF48371">
    <property type="entry name" value="ARM repeat"/>
    <property type="match status" value="1"/>
</dbReference>
<dbReference type="GO" id="GO:0034455">
    <property type="term" value="C:t-UTP complex"/>
    <property type="evidence" value="ECO:0007669"/>
    <property type="project" value="TreeGrafter"/>
</dbReference>
<evidence type="ECO:0000259" key="2">
    <source>
        <dbReference type="Pfam" id="PF12397"/>
    </source>
</evidence>
<keyword evidence="1" id="KW-0539">Nucleus</keyword>
<dbReference type="Pfam" id="PF12397">
    <property type="entry name" value="U3snoRNP10"/>
    <property type="match status" value="1"/>
</dbReference>
<dbReference type="PANTHER" id="PTHR13457">
    <property type="entry name" value="BAP28"/>
    <property type="match status" value="1"/>
</dbReference>
<dbReference type="OrthoDB" id="8961564at2759"/>
<comment type="similarity">
    <text evidence="1">Belongs to the HEATR1/UTP10 family.</text>
</comment>
<dbReference type="GO" id="GO:0000462">
    <property type="term" value="P:maturation of SSU-rRNA from tricistronic rRNA transcript (SSU-rRNA, 5.8S rRNA, LSU-rRNA)"/>
    <property type="evidence" value="ECO:0007669"/>
    <property type="project" value="TreeGrafter"/>
</dbReference>
<dbReference type="GO" id="GO:0030515">
    <property type="term" value="F:snoRNA binding"/>
    <property type="evidence" value="ECO:0007669"/>
    <property type="project" value="TreeGrafter"/>
</dbReference>
<dbReference type="EMBL" id="SRLO01008603">
    <property type="protein sequence ID" value="TNN27265.1"/>
    <property type="molecule type" value="Genomic_DNA"/>
</dbReference>
<keyword evidence="1" id="KW-0698">rRNA processing</keyword>
<dbReference type="AlphaFoldDB" id="A0A4Z2EEX9"/>
<keyword evidence="1" id="KW-0690">Ribosome biogenesis</keyword>
<evidence type="ECO:0000313" key="4">
    <source>
        <dbReference type="Proteomes" id="UP000314294"/>
    </source>
</evidence>